<dbReference type="OrthoDB" id="9797519at2"/>
<accession>A0A1L3GLI2</accession>
<dbReference type="PROSITE" id="PS51295">
    <property type="entry name" value="CRM"/>
    <property type="match status" value="1"/>
</dbReference>
<dbReference type="InterPro" id="IPR017924">
    <property type="entry name" value="RNA-binding_YhbY"/>
</dbReference>
<gene>
    <name evidence="4" type="ORF">A7E78_02210</name>
</gene>
<dbReference type="GO" id="GO:0003723">
    <property type="term" value="F:RNA binding"/>
    <property type="evidence" value="ECO:0007669"/>
    <property type="project" value="UniProtKB-UniRule"/>
</dbReference>
<evidence type="ECO:0000256" key="1">
    <source>
        <dbReference type="ARBA" id="ARBA00022884"/>
    </source>
</evidence>
<dbReference type="KEGG" id="pef:A7E78_02210"/>
<dbReference type="SUPFAM" id="SSF75471">
    <property type="entry name" value="YhbY-like"/>
    <property type="match status" value="1"/>
</dbReference>
<reference evidence="4 5" key="1">
    <citation type="journal article" date="2017" name="Genome Announc.">
        <title>Complete Genome Sequences of Two Acetylene-Fermenting Pelobacter acetylenicus Strains.</title>
        <authorList>
            <person name="Sutton J.M."/>
            <person name="Baesman S.M."/>
            <person name="Fierst J.L."/>
            <person name="Poret-Peterson A.T."/>
            <person name="Oremland R.S."/>
            <person name="Dunlap D.S."/>
            <person name="Akob D.M."/>
        </authorList>
    </citation>
    <scope>NUCLEOTIDE SEQUENCE [LARGE SCALE GENOMIC DNA]</scope>
    <source>
        <strain evidence="4 5">SFB93</strain>
    </source>
</reference>
<name>A0A1L3GLI2_9BACT</name>
<dbReference type="PANTHER" id="PTHR40065:SF3">
    <property type="entry name" value="RNA-BINDING PROTEIN YHBY"/>
    <property type="match status" value="1"/>
</dbReference>
<organism evidence="4 5">
    <name type="scientific">Syntrophotalea acetylenivorans</name>
    <dbReference type="NCBI Taxonomy" id="1842532"/>
    <lineage>
        <taxon>Bacteria</taxon>
        <taxon>Pseudomonadati</taxon>
        <taxon>Thermodesulfobacteriota</taxon>
        <taxon>Desulfuromonadia</taxon>
        <taxon>Desulfuromonadales</taxon>
        <taxon>Syntrophotaleaceae</taxon>
        <taxon>Syntrophotalea</taxon>
    </lineage>
</organism>
<evidence type="ECO:0000256" key="2">
    <source>
        <dbReference type="PROSITE-ProRule" id="PRU00626"/>
    </source>
</evidence>
<dbReference type="RefSeq" id="WP_072282734.1">
    <property type="nucleotide sequence ID" value="NZ_CP015519.1"/>
</dbReference>
<dbReference type="SMART" id="SM01103">
    <property type="entry name" value="CRS1_YhbY"/>
    <property type="match status" value="1"/>
</dbReference>
<dbReference type="AlphaFoldDB" id="A0A1L3GLI2"/>
<dbReference type="Proteomes" id="UP000182517">
    <property type="component" value="Chromosome"/>
</dbReference>
<keyword evidence="1 2" id="KW-0694">RNA-binding</keyword>
<dbReference type="Pfam" id="PF01985">
    <property type="entry name" value="CRS1_YhbY"/>
    <property type="match status" value="1"/>
</dbReference>
<dbReference type="STRING" id="1842532.A7E78_02210"/>
<sequence length="97" mass="10650">MPKLTGKQVRHLRALGHKLKPIVLVGKEAVTERLVASCKEQLDVHELIKVKILESCPQDRKEVASELAQHTGASVAQVLGRTILLYLPSPAQLITLP</sequence>
<keyword evidence="5" id="KW-1185">Reference proteome</keyword>
<dbReference type="NCBIfam" id="TIGR00253">
    <property type="entry name" value="RNA_bind_YhbY"/>
    <property type="match status" value="1"/>
</dbReference>
<dbReference type="InterPro" id="IPR051925">
    <property type="entry name" value="RNA-binding_domain"/>
</dbReference>
<dbReference type="Gene3D" id="3.30.110.60">
    <property type="entry name" value="YhbY-like"/>
    <property type="match status" value="1"/>
</dbReference>
<protein>
    <submittedName>
        <fullName evidence="4">RNA-binding protein</fullName>
    </submittedName>
</protein>
<feature type="domain" description="CRM" evidence="3">
    <location>
        <begin position="2"/>
        <end position="97"/>
    </location>
</feature>
<dbReference type="InterPro" id="IPR001890">
    <property type="entry name" value="RNA-binding_CRM"/>
</dbReference>
<evidence type="ECO:0000259" key="3">
    <source>
        <dbReference type="PROSITE" id="PS51295"/>
    </source>
</evidence>
<dbReference type="InterPro" id="IPR035920">
    <property type="entry name" value="YhbY-like_sf"/>
</dbReference>
<proteinExistence type="predicted"/>
<dbReference type="PANTHER" id="PTHR40065">
    <property type="entry name" value="RNA-BINDING PROTEIN YHBY"/>
    <property type="match status" value="1"/>
</dbReference>
<evidence type="ECO:0000313" key="5">
    <source>
        <dbReference type="Proteomes" id="UP000182517"/>
    </source>
</evidence>
<evidence type="ECO:0000313" key="4">
    <source>
        <dbReference type="EMBL" id="APG26774.1"/>
    </source>
</evidence>
<dbReference type="EMBL" id="CP015519">
    <property type="protein sequence ID" value="APG26774.1"/>
    <property type="molecule type" value="Genomic_DNA"/>
</dbReference>